<dbReference type="Gene3D" id="1.20.1250.20">
    <property type="entry name" value="MFS general substrate transporter like domains"/>
    <property type="match status" value="1"/>
</dbReference>
<dbReference type="SUPFAM" id="SSF103473">
    <property type="entry name" value="MFS general substrate transporter"/>
    <property type="match status" value="1"/>
</dbReference>
<proteinExistence type="predicted"/>
<feature type="transmembrane region" description="Helical" evidence="1">
    <location>
        <begin position="341"/>
        <end position="365"/>
    </location>
</feature>
<feature type="transmembrane region" description="Helical" evidence="1">
    <location>
        <begin position="371"/>
        <end position="393"/>
    </location>
</feature>
<sequence>MIRTDSGPPSPVHPGLLVGIVLVAVNLRVGLTCVGPLIPAVSDDTGLSSAAAGLLSTLPLLAFAVISPVVPRWSRRRASASVITAALLGIMVGTALRSAPALWALFAGTLVLSAGIAAGNVLLPATIKSVAPAHRVGPLTSLYVTAMGLSAAVSSAVAVPIAQHTPGGWRTALGVWTALALLALAAWKPLLHRAAAPSGTLTARAAPAASPSSPWRSALAWQVACFMGLQSLGFYTVIAWLPSVLRAHGTSPGAAGWQLFLMQTVGLAAGAAVPFLTRLCGNQRLPAAGASLVSAAGYAGVLLMPAWATVWSAVLGFGAGACLVLALTFQAHRAADAAAATALSGMAQAVGYAIAAVGPFLAGYLHDTTGSWTPALLMLTALACLQATAGAGAGRDLPYATDRSENTLQPNQQPL</sequence>
<dbReference type="PANTHER" id="PTHR23523:SF2">
    <property type="entry name" value="2-NITROIMIDAZOLE TRANSPORTER"/>
    <property type="match status" value="1"/>
</dbReference>
<dbReference type="InterPro" id="IPR052524">
    <property type="entry name" value="MFS_Cyanate_Porter"/>
</dbReference>
<dbReference type="EMBL" id="RBAM01000001">
    <property type="protein sequence ID" value="RKN77386.1"/>
    <property type="molecule type" value="Genomic_DNA"/>
</dbReference>
<feature type="transmembrane region" description="Helical" evidence="1">
    <location>
        <begin position="310"/>
        <end position="329"/>
    </location>
</feature>
<dbReference type="Proteomes" id="UP000270343">
    <property type="component" value="Unassembled WGS sequence"/>
</dbReference>
<keyword evidence="1" id="KW-0812">Transmembrane</keyword>
<dbReference type="PANTHER" id="PTHR23523">
    <property type="match status" value="1"/>
</dbReference>
<dbReference type="Pfam" id="PF07690">
    <property type="entry name" value="MFS_1"/>
    <property type="match status" value="1"/>
</dbReference>
<keyword evidence="3" id="KW-1185">Reference proteome</keyword>
<evidence type="ECO:0000256" key="1">
    <source>
        <dbReference type="SAM" id="Phobius"/>
    </source>
</evidence>
<keyword evidence="1" id="KW-1133">Transmembrane helix</keyword>
<reference evidence="2 3" key="1">
    <citation type="journal article" date="2015" name="Antonie Van Leeuwenhoek">
        <title>Streptomyces klenkii sp. nov., isolated from deep marine sediment.</title>
        <authorList>
            <person name="Veyisoglu A."/>
            <person name="Sahin N."/>
        </authorList>
    </citation>
    <scope>NUCLEOTIDE SEQUENCE [LARGE SCALE GENOMIC DNA]</scope>
    <source>
        <strain evidence="2 3">KCTC 29202</strain>
    </source>
</reference>
<comment type="caution">
    <text evidence="2">The sequence shown here is derived from an EMBL/GenBank/DDBJ whole genome shotgun (WGS) entry which is preliminary data.</text>
</comment>
<organism evidence="2 3">
    <name type="scientific">Streptomyces klenkii</name>
    <dbReference type="NCBI Taxonomy" id="1420899"/>
    <lineage>
        <taxon>Bacteria</taxon>
        <taxon>Bacillati</taxon>
        <taxon>Actinomycetota</taxon>
        <taxon>Actinomycetes</taxon>
        <taxon>Kitasatosporales</taxon>
        <taxon>Streptomycetaceae</taxon>
        <taxon>Streptomyces</taxon>
    </lineage>
</organism>
<feature type="transmembrane region" description="Helical" evidence="1">
    <location>
        <begin position="168"/>
        <end position="187"/>
    </location>
</feature>
<accession>A0A3B0C1L7</accession>
<name>A0A3B0C1L7_9ACTN</name>
<feature type="transmembrane region" description="Helical" evidence="1">
    <location>
        <begin position="102"/>
        <end position="127"/>
    </location>
</feature>
<evidence type="ECO:0000313" key="3">
    <source>
        <dbReference type="Proteomes" id="UP000270343"/>
    </source>
</evidence>
<dbReference type="GO" id="GO:0022857">
    <property type="term" value="F:transmembrane transporter activity"/>
    <property type="evidence" value="ECO:0007669"/>
    <property type="project" value="InterPro"/>
</dbReference>
<dbReference type="OrthoDB" id="5317164at2"/>
<dbReference type="CDD" id="cd17339">
    <property type="entry name" value="MFS_NIMT_CynX_like"/>
    <property type="match status" value="1"/>
</dbReference>
<feature type="transmembrane region" description="Helical" evidence="1">
    <location>
        <begin position="78"/>
        <end position="96"/>
    </location>
</feature>
<feature type="transmembrane region" description="Helical" evidence="1">
    <location>
        <begin position="12"/>
        <end position="38"/>
    </location>
</feature>
<evidence type="ECO:0000313" key="2">
    <source>
        <dbReference type="EMBL" id="RKN77386.1"/>
    </source>
</evidence>
<keyword evidence="1" id="KW-0472">Membrane</keyword>
<dbReference type="InterPro" id="IPR011701">
    <property type="entry name" value="MFS"/>
</dbReference>
<feature type="transmembrane region" description="Helical" evidence="1">
    <location>
        <begin position="219"/>
        <end position="242"/>
    </location>
</feature>
<protein>
    <submittedName>
        <fullName evidence="2">MFS transporter</fullName>
    </submittedName>
</protein>
<dbReference type="AlphaFoldDB" id="A0A3B0C1L7"/>
<feature type="transmembrane region" description="Helical" evidence="1">
    <location>
        <begin position="139"/>
        <end position="162"/>
    </location>
</feature>
<feature type="transmembrane region" description="Helical" evidence="1">
    <location>
        <begin position="285"/>
        <end position="304"/>
    </location>
</feature>
<gene>
    <name evidence="2" type="ORF">D7231_01195</name>
</gene>
<dbReference type="RefSeq" id="WP_120753000.1">
    <property type="nucleotide sequence ID" value="NZ_RBAM01000001.1"/>
</dbReference>
<feature type="transmembrane region" description="Helical" evidence="1">
    <location>
        <begin position="254"/>
        <end position="273"/>
    </location>
</feature>
<feature type="transmembrane region" description="Helical" evidence="1">
    <location>
        <begin position="50"/>
        <end position="71"/>
    </location>
</feature>
<dbReference type="InterPro" id="IPR036259">
    <property type="entry name" value="MFS_trans_sf"/>
</dbReference>